<evidence type="ECO:0000313" key="1">
    <source>
        <dbReference type="EMBL" id="TCO79531.1"/>
    </source>
</evidence>
<accession>A0A4R2KY21</accession>
<comment type="caution">
    <text evidence="1">The sequence shown here is derived from an EMBL/GenBank/DDBJ whole genome shotgun (WGS) entry which is preliminary data.</text>
</comment>
<dbReference type="AlphaFoldDB" id="A0A4R2KY21"/>
<dbReference type="EMBL" id="SLWV01000002">
    <property type="protein sequence ID" value="TCO79531.1"/>
    <property type="molecule type" value="Genomic_DNA"/>
</dbReference>
<gene>
    <name evidence="1" type="ORF">EV214_102256</name>
</gene>
<protein>
    <submittedName>
        <fullName evidence="1">Uncharacterized protein</fullName>
    </submittedName>
</protein>
<evidence type="ECO:0000313" key="2">
    <source>
        <dbReference type="Proteomes" id="UP000294919"/>
    </source>
</evidence>
<name>A0A4R2KY21_9FIRM</name>
<proteinExistence type="predicted"/>
<keyword evidence="2" id="KW-1185">Reference proteome</keyword>
<reference evidence="1 2" key="1">
    <citation type="submission" date="2019-03" db="EMBL/GenBank/DDBJ databases">
        <title>Genomic Encyclopedia of Type Strains, Phase IV (KMG-IV): sequencing the most valuable type-strain genomes for metagenomic binning, comparative biology and taxonomic classification.</title>
        <authorList>
            <person name="Goeker M."/>
        </authorList>
    </citation>
    <scope>NUCLEOTIDE SEQUENCE [LARGE SCALE GENOMIC DNA]</scope>
    <source>
        <strain evidence="1 2">DSM 102940</strain>
    </source>
</reference>
<organism evidence="1 2">
    <name type="scientific">Marinisporobacter balticus</name>
    <dbReference type="NCBI Taxonomy" id="2018667"/>
    <lineage>
        <taxon>Bacteria</taxon>
        <taxon>Bacillati</taxon>
        <taxon>Bacillota</taxon>
        <taxon>Clostridia</taxon>
        <taxon>Peptostreptococcales</taxon>
        <taxon>Thermotaleaceae</taxon>
        <taxon>Marinisporobacter</taxon>
    </lineage>
</organism>
<sequence length="59" mass="6707">MMVVEMKNILSNIKNNEKTASIVSLINILNDEFLYSDKVSNVSVAIKKDLQIMINKGFF</sequence>
<dbReference type="Proteomes" id="UP000294919">
    <property type="component" value="Unassembled WGS sequence"/>
</dbReference>